<dbReference type="GO" id="GO:0070987">
    <property type="term" value="P:error-free translesion synthesis"/>
    <property type="evidence" value="ECO:0007669"/>
    <property type="project" value="TreeGrafter"/>
</dbReference>
<dbReference type="PANTHER" id="PTHR14289:SF16">
    <property type="entry name" value="POLYMERASE DELTA-INTERACTING PROTEIN 2"/>
    <property type="match status" value="1"/>
</dbReference>
<dbReference type="InterPro" id="IPR007474">
    <property type="entry name" value="ApaG_domain"/>
</dbReference>
<keyword evidence="5" id="KW-1185">Reference proteome</keyword>
<protein>
    <recommendedName>
        <fullName evidence="1 2">Protein ApaG</fullName>
    </recommendedName>
</protein>
<dbReference type="PANTHER" id="PTHR14289">
    <property type="entry name" value="F-BOX ONLY PROTEIN 3"/>
    <property type="match status" value="1"/>
</dbReference>
<dbReference type="NCBIfam" id="NF003967">
    <property type="entry name" value="PRK05461.1"/>
    <property type="match status" value="1"/>
</dbReference>
<evidence type="ECO:0000313" key="4">
    <source>
        <dbReference type="EMBL" id="RLP81675.1"/>
    </source>
</evidence>
<evidence type="ECO:0000256" key="2">
    <source>
        <dbReference type="HAMAP-Rule" id="MF_00791"/>
    </source>
</evidence>
<feature type="domain" description="ApaG" evidence="3">
    <location>
        <begin position="3"/>
        <end position="127"/>
    </location>
</feature>
<sequence>MYRATTRQIQVTATPRYVAERSEPDQGRYFWAYTIEVTNLGSEIVQLKARHWIITDANGRTEEVHGPGVVGEQPVLPPGGRFEYTSGVPLTTATGIMSGRYDMVTESGEAFSVEVPAFSLDMPDMRRVLN</sequence>
<dbReference type="AlphaFoldDB" id="A0A3L7ANW4"/>
<dbReference type="Proteomes" id="UP000269692">
    <property type="component" value="Unassembled WGS sequence"/>
</dbReference>
<dbReference type="OrthoDB" id="9795226at2"/>
<dbReference type="Pfam" id="PF04379">
    <property type="entry name" value="DUF525"/>
    <property type="match status" value="1"/>
</dbReference>
<dbReference type="InterPro" id="IPR023065">
    <property type="entry name" value="Uncharacterised_ApaG"/>
</dbReference>
<dbReference type="EMBL" id="RCTF01000001">
    <property type="protein sequence ID" value="RLP81675.1"/>
    <property type="molecule type" value="Genomic_DNA"/>
</dbReference>
<evidence type="ECO:0000313" key="5">
    <source>
        <dbReference type="Proteomes" id="UP000269692"/>
    </source>
</evidence>
<dbReference type="InterPro" id="IPR036767">
    <property type="entry name" value="ApaG_sf"/>
</dbReference>
<proteinExistence type="inferred from homology"/>
<reference evidence="4 5" key="1">
    <citation type="submission" date="2018-10" db="EMBL/GenBank/DDBJ databases">
        <title>Xanthobacter tagetidis genome sequencing and assembly.</title>
        <authorList>
            <person name="Maclea K.S."/>
            <person name="Goen A.E."/>
            <person name="Fatima S.A."/>
        </authorList>
    </citation>
    <scope>NUCLEOTIDE SEQUENCE [LARGE SCALE GENOMIC DNA]</scope>
    <source>
        <strain evidence="4 5">ATCC 700314</strain>
    </source>
</reference>
<gene>
    <name evidence="2 4" type="primary">apaG</name>
    <name evidence="4" type="ORF">D9R14_01360</name>
</gene>
<accession>A0A3L7ANW4</accession>
<organism evidence="4 5">
    <name type="scientific">Xanthobacter tagetidis</name>
    <dbReference type="NCBI Taxonomy" id="60216"/>
    <lineage>
        <taxon>Bacteria</taxon>
        <taxon>Pseudomonadati</taxon>
        <taxon>Pseudomonadota</taxon>
        <taxon>Alphaproteobacteria</taxon>
        <taxon>Hyphomicrobiales</taxon>
        <taxon>Xanthobacteraceae</taxon>
        <taxon>Xanthobacter</taxon>
    </lineage>
</organism>
<dbReference type="RefSeq" id="WP_121621490.1">
    <property type="nucleotide sequence ID" value="NZ_JACIIW010000004.1"/>
</dbReference>
<dbReference type="HAMAP" id="MF_00791">
    <property type="entry name" value="ApaG"/>
    <property type="match status" value="1"/>
</dbReference>
<comment type="caution">
    <text evidence="4">The sequence shown here is derived from an EMBL/GenBank/DDBJ whole genome shotgun (WGS) entry which is preliminary data.</text>
</comment>
<dbReference type="SUPFAM" id="SSF110069">
    <property type="entry name" value="ApaG-like"/>
    <property type="match status" value="1"/>
</dbReference>
<evidence type="ECO:0000256" key="1">
    <source>
        <dbReference type="ARBA" id="ARBA00017693"/>
    </source>
</evidence>
<evidence type="ECO:0000259" key="3">
    <source>
        <dbReference type="PROSITE" id="PS51087"/>
    </source>
</evidence>
<dbReference type="PROSITE" id="PS51087">
    <property type="entry name" value="APAG"/>
    <property type="match status" value="1"/>
</dbReference>
<dbReference type="Gene3D" id="2.60.40.1470">
    <property type="entry name" value="ApaG domain"/>
    <property type="match status" value="1"/>
</dbReference>
<name>A0A3L7ANW4_9HYPH</name>